<keyword evidence="7" id="KW-1185">Reference proteome</keyword>
<dbReference type="EMBL" id="JBHTJG010000001">
    <property type="protein sequence ID" value="MFD0945230.1"/>
    <property type="molecule type" value="Genomic_DNA"/>
</dbReference>
<dbReference type="PANTHER" id="PTHR10434">
    <property type="entry name" value="1-ACYL-SN-GLYCEROL-3-PHOSPHATE ACYLTRANSFERASE"/>
    <property type="match status" value="1"/>
</dbReference>
<proteinExistence type="predicted"/>
<dbReference type="Proteomes" id="UP001596977">
    <property type="component" value="Unassembled WGS sequence"/>
</dbReference>
<keyword evidence="4" id="KW-1133">Transmembrane helix</keyword>
<evidence type="ECO:0000313" key="7">
    <source>
        <dbReference type="Proteomes" id="UP001596977"/>
    </source>
</evidence>
<gene>
    <name evidence="6" type="ORF">ACFQ1E_02640</name>
</gene>
<name>A0ABW3H1A1_9SPHN</name>
<reference evidence="7" key="1">
    <citation type="journal article" date="2019" name="Int. J. Syst. Evol. Microbiol.">
        <title>The Global Catalogue of Microorganisms (GCM) 10K type strain sequencing project: providing services to taxonomists for standard genome sequencing and annotation.</title>
        <authorList>
            <consortium name="The Broad Institute Genomics Platform"/>
            <consortium name="The Broad Institute Genome Sequencing Center for Infectious Disease"/>
            <person name="Wu L."/>
            <person name="Ma J."/>
        </authorList>
    </citation>
    <scope>NUCLEOTIDE SEQUENCE [LARGE SCALE GENOMIC DNA]</scope>
    <source>
        <strain evidence="7">CCUG 62982</strain>
    </source>
</reference>
<evidence type="ECO:0000256" key="2">
    <source>
        <dbReference type="ARBA" id="ARBA00022679"/>
    </source>
</evidence>
<keyword evidence="3 6" id="KW-0012">Acyltransferase</keyword>
<evidence type="ECO:0000256" key="3">
    <source>
        <dbReference type="ARBA" id="ARBA00023315"/>
    </source>
</evidence>
<comment type="pathway">
    <text evidence="1">Lipid metabolism.</text>
</comment>
<keyword evidence="4" id="KW-0472">Membrane</keyword>
<dbReference type="RefSeq" id="WP_264942517.1">
    <property type="nucleotide sequence ID" value="NZ_JAPDRA010000001.1"/>
</dbReference>
<evidence type="ECO:0000313" key="6">
    <source>
        <dbReference type="EMBL" id="MFD0945230.1"/>
    </source>
</evidence>
<accession>A0ABW3H1A1</accession>
<dbReference type="CDD" id="cd07989">
    <property type="entry name" value="LPLAT_AGPAT-like"/>
    <property type="match status" value="1"/>
</dbReference>
<keyword evidence="4" id="KW-0812">Transmembrane</keyword>
<comment type="caution">
    <text evidence="6">The sequence shown here is derived from an EMBL/GenBank/DDBJ whole genome shotgun (WGS) entry which is preliminary data.</text>
</comment>
<feature type="transmembrane region" description="Helical" evidence="4">
    <location>
        <begin position="12"/>
        <end position="31"/>
    </location>
</feature>
<dbReference type="PANTHER" id="PTHR10434:SF40">
    <property type="entry name" value="1-ACYL-SN-GLYCEROL-3-PHOSPHATE ACYLTRANSFERASE"/>
    <property type="match status" value="1"/>
</dbReference>
<dbReference type="SMART" id="SM00563">
    <property type="entry name" value="PlsC"/>
    <property type="match status" value="1"/>
</dbReference>
<sequence length="234" mass="25500">MINWLRTIAFSAFFYTLSVPIVLLAPVAALFGRGPMRAYCNAWAGTLRWSARIFLGIRVECEGEVPEGPVLFAAKHESIFEALELTRLLRAPATVMKRELTQIPVWGWSARRYGVIVVDRKASAKAMRSMMRDAKAALAEGRSVMIFPEGTRVAPGEAPWLQSGFAGLYRMLGLPVVPVAVKSGHVWPKGGAKRPGVITFHFGDAIPPGLPRDEAEALVHKGINALQPEALAKG</sequence>
<dbReference type="Pfam" id="PF01553">
    <property type="entry name" value="Acyltransferase"/>
    <property type="match status" value="1"/>
</dbReference>
<evidence type="ECO:0000259" key="5">
    <source>
        <dbReference type="SMART" id="SM00563"/>
    </source>
</evidence>
<protein>
    <submittedName>
        <fullName evidence="6">Lysophospholipid acyltransferase family protein</fullName>
    </submittedName>
</protein>
<evidence type="ECO:0000256" key="4">
    <source>
        <dbReference type="SAM" id="Phobius"/>
    </source>
</evidence>
<dbReference type="GO" id="GO:0016746">
    <property type="term" value="F:acyltransferase activity"/>
    <property type="evidence" value="ECO:0007669"/>
    <property type="project" value="UniProtKB-KW"/>
</dbReference>
<keyword evidence="2" id="KW-0808">Transferase</keyword>
<evidence type="ECO:0000256" key="1">
    <source>
        <dbReference type="ARBA" id="ARBA00005189"/>
    </source>
</evidence>
<organism evidence="6 7">
    <name type="scientific">Sphingomonas canadensis</name>
    <dbReference type="NCBI Taxonomy" id="1219257"/>
    <lineage>
        <taxon>Bacteria</taxon>
        <taxon>Pseudomonadati</taxon>
        <taxon>Pseudomonadota</taxon>
        <taxon>Alphaproteobacteria</taxon>
        <taxon>Sphingomonadales</taxon>
        <taxon>Sphingomonadaceae</taxon>
        <taxon>Sphingomonas</taxon>
    </lineage>
</organism>
<dbReference type="InterPro" id="IPR002123">
    <property type="entry name" value="Plipid/glycerol_acylTrfase"/>
</dbReference>
<feature type="domain" description="Phospholipid/glycerol acyltransferase" evidence="5">
    <location>
        <begin position="70"/>
        <end position="184"/>
    </location>
</feature>
<dbReference type="SUPFAM" id="SSF69593">
    <property type="entry name" value="Glycerol-3-phosphate (1)-acyltransferase"/>
    <property type="match status" value="1"/>
</dbReference>